<dbReference type="AlphaFoldDB" id="A0A8S1KVC1"/>
<dbReference type="EMBL" id="CAJJDN010000013">
    <property type="protein sequence ID" value="CAD8059440.1"/>
    <property type="molecule type" value="Genomic_DNA"/>
</dbReference>
<name>A0A8S1KVC1_9CILI</name>
<dbReference type="Proteomes" id="UP000692954">
    <property type="component" value="Unassembled WGS sequence"/>
</dbReference>
<gene>
    <name evidence="2" type="ORF">PSON_ATCC_30995.1.T0130263</name>
</gene>
<dbReference type="Pfam" id="PF02291">
    <property type="entry name" value="TFIID-31kDa"/>
    <property type="match status" value="1"/>
</dbReference>
<accession>A0A8S1KVC1</accession>
<protein>
    <recommendedName>
        <fullName evidence="4">Transcription initiation factor TFIID subunit 9</fullName>
    </recommendedName>
</protein>
<dbReference type="OrthoDB" id="296209at2759"/>
<organism evidence="2 3">
    <name type="scientific">Paramecium sonneborni</name>
    <dbReference type="NCBI Taxonomy" id="65129"/>
    <lineage>
        <taxon>Eukaryota</taxon>
        <taxon>Sar</taxon>
        <taxon>Alveolata</taxon>
        <taxon>Ciliophora</taxon>
        <taxon>Intramacronucleata</taxon>
        <taxon>Oligohymenophorea</taxon>
        <taxon>Peniculida</taxon>
        <taxon>Parameciidae</taxon>
        <taxon>Paramecium</taxon>
    </lineage>
</organism>
<evidence type="ECO:0000313" key="3">
    <source>
        <dbReference type="Proteomes" id="UP000692954"/>
    </source>
</evidence>
<evidence type="ECO:0008006" key="4">
    <source>
        <dbReference type="Google" id="ProtNLM"/>
    </source>
</evidence>
<dbReference type="InterPro" id="IPR003162">
    <property type="entry name" value="TFIID-31"/>
</dbReference>
<evidence type="ECO:0000256" key="1">
    <source>
        <dbReference type="SAM" id="MobiDB-lite"/>
    </source>
</evidence>
<feature type="region of interest" description="Disordered" evidence="1">
    <location>
        <begin position="133"/>
        <end position="165"/>
    </location>
</feature>
<evidence type="ECO:0000313" key="2">
    <source>
        <dbReference type="EMBL" id="CAD8059440.1"/>
    </source>
</evidence>
<keyword evidence="3" id="KW-1185">Reference proteome</keyword>
<sequence length="165" mass="19178">MTTTAELIKQLLEYHGCIYEENIVHPPNEYAKQLMVKILDGASNLAEMQKRQNIITEDIKIAYEYQQNPTINTNDLILFALEKNNQQLNDQSKDQTNYGARLPAGETHKLLRPNFQVIVKTQPDQIPLVQQQMEIEKNSNKQQQQQQQAPKPGRKKINIEMDYDQ</sequence>
<comment type="caution">
    <text evidence="2">The sequence shown here is derived from an EMBL/GenBank/DDBJ whole genome shotgun (WGS) entry which is preliminary data.</text>
</comment>
<proteinExistence type="predicted"/>
<reference evidence="2" key="1">
    <citation type="submission" date="2021-01" db="EMBL/GenBank/DDBJ databases">
        <authorList>
            <consortium name="Genoscope - CEA"/>
            <person name="William W."/>
        </authorList>
    </citation>
    <scope>NUCLEOTIDE SEQUENCE</scope>
</reference>
<dbReference type="GO" id="GO:0006352">
    <property type="term" value="P:DNA-templated transcription initiation"/>
    <property type="evidence" value="ECO:0007669"/>
    <property type="project" value="InterPro"/>
</dbReference>